<dbReference type="Proteomes" id="UP001162031">
    <property type="component" value="Unassembled WGS sequence"/>
</dbReference>
<feature type="region of interest" description="Disordered" evidence="1">
    <location>
        <begin position="287"/>
        <end position="309"/>
    </location>
</feature>
<feature type="compositionally biased region" description="Acidic residues" evidence="1">
    <location>
        <begin position="287"/>
        <end position="302"/>
    </location>
</feature>
<organism evidence="2 3">
    <name type="scientific">Hyaloperonospora brassicae</name>
    <name type="common">Brassica downy mildew</name>
    <name type="synonym">Peronospora brassicae</name>
    <dbReference type="NCBI Taxonomy" id="162125"/>
    <lineage>
        <taxon>Eukaryota</taxon>
        <taxon>Sar</taxon>
        <taxon>Stramenopiles</taxon>
        <taxon>Oomycota</taxon>
        <taxon>Peronosporomycetes</taxon>
        <taxon>Peronosporales</taxon>
        <taxon>Peronosporaceae</taxon>
        <taxon>Hyaloperonospora</taxon>
    </lineage>
</organism>
<evidence type="ECO:0000313" key="3">
    <source>
        <dbReference type="Proteomes" id="UP001162031"/>
    </source>
</evidence>
<keyword evidence="3" id="KW-1185">Reference proteome</keyword>
<protein>
    <submittedName>
        <fullName evidence="2">Uncharacterized protein</fullName>
    </submittedName>
</protein>
<proteinExistence type="predicted"/>
<feature type="compositionally biased region" description="Basic residues" evidence="1">
    <location>
        <begin position="560"/>
        <end position="574"/>
    </location>
</feature>
<sequence length="590" mass="65729">MATKTTRFLTQFSRAVFEQWTKTPAREQFWQHEPLLCSMLEEAVAKLPRGKLKLQLSRDLSSLATQLAALFHELYVDYTATHAQAKEPSVGQGKLASSALLNEERTELALTQAAVAPFAAEHRRLFGVLALDAGVDVAQRGMDVQEQDAEQLVQLFTLMAARSYEAPLEQQHKRGLVLRRLAVCAETLVRQLCSRLSNWSCGTGDAAKQVQHLRALLERIVAQDVVALARAPHGESHGSLNAPWTMFYRPEESRELKKVLYDKEMAKIYGILLALAVYFPIENNEEETSDESSFSGDEDEEATEKTERSISALAQARRTTRQVLFAAQMRERGPCQNGRWLVSVLSFLQSVHKPTTYLDEDEDEALDPQDWRALLDCVGTVYSRTFGRATLFERAKESATEEKTAVQDRAWFETVACLRHAAHFMRVERKSTLSAVTTATAQLAGVPLPTSFASWLDHQQTANPESVLEKATQRLWKECIDQKRTTSILLSSSGVSDEEMLLVERSYFAYLDQLAEGRTDKISGQTASPSTVAAADMSADAANLFYVDNAGGDVQEKTSKSKKKRANKKKKRANKSSEASPAKRSRALGS</sequence>
<feature type="region of interest" description="Disordered" evidence="1">
    <location>
        <begin position="553"/>
        <end position="590"/>
    </location>
</feature>
<comment type="caution">
    <text evidence="2">The sequence shown here is derived from an EMBL/GenBank/DDBJ whole genome shotgun (WGS) entry which is preliminary data.</text>
</comment>
<accession>A0AAV0SVF2</accession>
<evidence type="ECO:0000313" key="2">
    <source>
        <dbReference type="EMBL" id="CAI5708684.1"/>
    </source>
</evidence>
<evidence type="ECO:0000256" key="1">
    <source>
        <dbReference type="SAM" id="MobiDB-lite"/>
    </source>
</evidence>
<name>A0AAV0SVF2_HYABA</name>
<dbReference type="AlphaFoldDB" id="A0AAV0SVF2"/>
<dbReference type="EMBL" id="CANTFL010000016">
    <property type="protein sequence ID" value="CAI5708684.1"/>
    <property type="molecule type" value="Genomic_DNA"/>
</dbReference>
<reference evidence="2" key="1">
    <citation type="submission" date="2022-12" db="EMBL/GenBank/DDBJ databases">
        <authorList>
            <person name="Webb A."/>
        </authorList>
    </citation>
    <scope>NUCLEOTIDE SEQUENCE</scope>
    <source>
        <strain evidence="2">Hp1</strain>
    </source>
</reference>
<gene>
    <name evidence="2" type="ORF">HBR001_LOCUS137</name>
</gene>